<protein>
    <submittedName>
        <fullName evidence="10">FecCD family ABC transporter permease</fullName>
    </submittedName>
</protein>
<keyword evidence="3" id="KW-0813">Transport</keyword>
<evidence type="ECO:0000256" key="9">
    <source>
        <dbReference type="SAM" id="Phobius"/>
    </source>
</evidence>
<dbReference type="RefSeq" id="WP_343916984.1">
    <property type="nucleotide sequence ID" value="NZ_BAAAJT010000002.1"/>
</dbReference>
<evidence type="ECO:0000256" key="8">
    <source>
        <dbReference type="SAM" id="MobiDB-lite"/>
    </source>
</evidence>
<keyword evidence="6 9" id="KW-1133">Transmembrane helix</keyword>
<feature type="transmembrane region" description="Helical" evidence="9">
    <location>
        <begin position="318"/>
        <end position="336"/>
    </location>
</feature>
<dbReference type="CDD" id="cd06550">
    <property type="entry name" value="TM_ABC_iron-siderophores_like"/>
    <property type="match status" value="1"/>
</dbReference>
<name>A0ABW4TM53_9ACTN</name>
<reference evidence="11" key="1">
    <citation type="journal article" date="2019" name="Int. J. Syst. Evol. Microbiol.">
        <title>The Global Catalogue of Microorganisms (GCM) 10K type strain sequencing project: providing services to taxonomists for standard genome sequencing and annotation.</title>
        <authorList>
            <consortium name="The Broad Institute Genomics Platform"/>
            <consortium name="The Broad Institute Genome Sequencing Center for Infectious Disease"/>
            <person name="Wu L."/>
            <person name="Ma J."/>
        </authorList>
    </citation>
    <scope>NUCLEOTIDE SEQUENCE [LARGE SCALE GENOMIC DNA]</scope>
    <source>
        <strain evidence="11">CGMCC 1.12477</strain>
    </source>
</reference>
<evidence type="ECO:0000256" key="6">
    <source>
        <dbReference type="ARBA" id="ARBA00022989"/>
    </source>
</evidence>
<gene>
    <name evidence="10" type="ORF">ACFSDE_07555</name>
</gene>
<dbReference type="InterPro" id="IPR000522">
    <property type="entry name" value="ABC_transptr_permease_BtuC"/>
</dbReference>
<evidence type="ECO:0000256" key="1">
    <source>
        <dbReference type="ARBA" id="ARBA00004651"/>
    </source>
</evidence>
<organism evidence="10 11">
    <name type="scientific">Nocardioides aestuarii</name>
    <dbReference type="NCBI Taxonomy" id="252231"/>
    <lineage>
        <taxon>Bacteria</taxon>
        <taxon>Bacillati</taxon>
        <taxon>Actinomycetota</taxon>
        <taxon>Actinomycetes</taxon>
        <taxon>Propionibacteriales</taxon>
        <taxon>Nocardioidaceae</taxon>
        <taxon>Nocardioides</taxon>
    </lineage>
</organism>
<feature type="transmembrane region" description="Helical" evidence="9">
    <location>
        <begin position="202"/>
        <end position="224"/>
    </location>
</feature>
<evidence type="ECO:0000256" key="5">
    <source>
        <dbReference type="ARBA" id="ARBA00022692"/>
    </source>
</evidence>
<keyword evidence="4" id="KW-1003">Cell membrane</keyword>
<dbReference type="EMBL" id="JBHUGD010000003">
    <property type="protein sequence ID" value="MFD1946642.1"/>
    <property type="molecule type" value="Genomic_DNA"/>
</dbReference>
<evidence type="ECO:0000256" key="2">
    <source>
        <dbReference type="ARBA" id="ARBA00007935"/>
    </source>
</evidence>
<feature type="region of interest" description="Disordered" evidence="8">
    <location>
        <begin position="1"/>
        <end position="20"/>
    </location>
</feature>
<dbReference type="SUPFAM" id="SSF81345">
    <property type="entry name" value="ABC transporter involved in vitamin B12 uptake, BtuC"/>
    <property type="match status" value="1"/>
</dbReference>
<dbReference type="PANTHER" id="PTHR30472:SF1">
    <property type="entry name" value="FE(3+) DICITRATE TRANSPORT SYSTEM PERMEASE PROTEIN FECC-RELATED"/>
    <property type="match status" value="1"/>
</dbReference>
<feature type="transmembrane region" description="Helical" evidence="9">
    <location>
        <begin position="244"/>
        <end position="275"/>
    </location>
</feature>
<feature type="transmembrane region" description="Helical" evidence="9">
    <location>
        <begin position="25"/>
        <end position="45"/>
    </location>
</feature>
<dbReference type="Gene3D" id="1.10.3470.10">
    <property type="entry name" value="ABC transporter involved in vitamin B12 uptake, BtuC"/>
    <property type="match status" value="1"/>
</dbReference>
<comment type="subcellular location">
    <subcellularLocation>
        <location evidence="1">Cell membrane</location>
        <topology evidence="1">Multi-pass membrane protein</topology>
    </subcellularLocation>
</comment>
<evidence type="ECO:0000313" key="10">
    <source>
        <dbReference type="EMBL" id="MFD1946642.1"/>
    </source>
</evidence>
<keyword evidence="11" id="KW-1185">Reference proteome</keyword>
<evidence type="ECO:0000256" key="3">
    <source>
        <dbReference type="ARBA" id="ARBA00022448"/>
    </source>
</evidence>
<proteinExistence type="inferred from homology"/>
<keyword evidence="7 9" id="KW-0472">Membrane</keyword>
<dbReference type="PANTHER" id="PTHR30472">
    <property type="entry name" value="FERRIC ENTEROBACTIN TRANSPORT SYSTEM PERMEASE PROTEIN"/>
    <property type="match status" value="1"/>
</dbReference>
<comment type="similarity">
    <text evidence="2">Belongs to the binding-protein-dependent transport system permease family. FecCD subfamily.</text>
</comment>
<feature type="transmembrane region" description="Helical" evidence="9">
    <location>
        <begin position="105"/>
        <end position="123"/>
    </location>
</feature>
<evidence type="ECO:0000313" key="11">
    <source>
        <dbReference type="Proteomes" id="UP001597351"/>
    </source>
</evidence>
<keyword evidence="5 9" id="KW-0812">Transmembrane</keyword>
<accession>A0ABW4TM53</accession>
<sequence>MTLTAETPATRYPRAAGAGRSRGPLGVVATVVGVLAVATVLSVFVGSRPVPPAALFDPAHPLHAVAAARVPRTLVALAVGAALGLGGACLQGLTRNPLADPGILGINAGASFAMVLAMGTFGISTLSGFLGFAFVGAGVAMVVVHAIAAWGREGATPGRITIAGAAVTAALGSLTTAALLVDRETMEAFRYWQVGTVGGRDLTALGTVLPFLGVGALLAVLSARRLDALALGDDLASGLGARLAWSRAVVGVACALLAGGATALAGPIAFVGLLVPHAARLLAGPSYARVLPLSALLGAALVALADTLGRVVLPPTEVQVGIMTALVGLPAFLWLLRRGRWGTA</sequence>
<feature type="transmembrane region" description="Helical" evidence="9">
    <location>
        <begin position="287"/>
        <end position="306"/>
    </location>
</feature>
<dbReference type="Pfam" id="PF01032">
    <property type="entry name" value="FecCD"/>
    <property type="match status" value="1"/>
</dbReference>
<evidence type="ECO:0000256" key="7">
    <source>
        <dbReference type="ARBA" id="ARBA00023136"/>
    </source>
</evidence>
<dbReference type="InterPro" id="IPR037294">
    <property type="entry name" value="ABC_BtuC-like"/>
</dbReference>
<evidence type="ECO:0000256" key="4">
    <source>
        <dbReference type="ARBA" id="ARBA00022475"/>
    </source>
</evidence>
<feature type="transmembrane region" description="Helical" evidence="9">
    <location>
        <begin position="130"/>
        <end position="150"/>
    </location>
</feature>
<feature type="transmembrane region" description="Helical" evidence="9">
    <location>
        <begin position="162"/>
        <end position="181"/>
    </location>
</feature>
<comment type="caution">
    <text evidence="10">The sequence shown here is derived from an EMBL/GenBank/DDBJ whole genome shotgun (WGS) entry which is preliminary data.</text>
</comment>
<dbReference type="Proteomes" id="UP001597351">
    <property type="component" value="Unassembled WGS sequence"/>
</dbReference>